<dbReference type="SUPFAM" id="SSF53098">
    <property type="entry name" value="Ribonuclease H-like"/>
    <property type="match status" value="1"/>
</dbReference>
<comment type="caution">
    <text evidence="2">The sequence shown here is derived from an EMBL/GenBank/DDBJ whole genome shotgun (WGS) entry which is preliminary data.</text>
</comment>
<accession>A0A5A9N379</accession>
<keyword evidence="4" id="KW-1185">Reference proteome</keyword>
<organism evidence="2 4">
    <name type="scientific">Triplophysa tibetana</name>
    <dbReference type="NCBI Taxonomy" id="1572043"/>
    <lineage>
        <taxon>Eukaryota</taxon>
        <taxon>Metazoa</taxon>
        <taxon>Chordata</taxon>
        <taxon>Craniata</taxon>
        <taxon>Vertebrata</taxon>
        <taxon>Euteleostomi</taxon>
        <taxon>Actinopterygii</taxon>
        <taxon>Neopterygii</taxon>
        <taxon>Teleostei</taxon>
        <taxon>Ostariophysi</taxon>
        <taxon>Cypriniformes</taxon>
        <taxon>Nemacheilidae</taxon>
        <taxon>Triplophysa</taxon>
    </lineage>
</organism>
<dbReference type="AlphaFoldDB" id="A0A5A9N379"/>
<dbReference type="Gene3D" id="3.30.420.10">
    <property type="entry name" value="Ribonuclease H-like superfamily/Ribonuclease H"/>
    <property type="match status" value="1"/>
</dbReference>
<name>A0A5A9N379_9TELE</name>
<evidence type="ECO:0000313" key="3">
    <source>
        <dbReference type="EMBL" id="KAA0703673.1"/>
    </source>
</evidence>
<dbReference type="PANTHER" id="PTHR47331">
    <property type="entry name" value="PHD-TYPE DOMAIN-CONTAINING PROTEIN"/>
    <property type="match status" value="1"/>
</dbReference>
<dbReference type="Proteomes" id="UP000324632">
    <property type="component" value="Chromosome 23"/>
</dbReference>
<dbReference type="EMBL" id="SOYY01000023">
    <property type="protein sequence ID" value="KAA0703668.1"/>
    <property type="molecule type" value="Genomic_DNA"/>
</dbReference>
<reference evidence="2 4" key="1">
    <citation type="journal article" date="2019" name="Mol. Ecol. Resour.">
        <title>Chromosome-level genome assembly of Triplophysa tibetana, a fish adapted to the harsh high-altitude environment of the Tibetan Plateau.</title>
        <authorList>
            <person name="Yang X."/>
            <person name="Liu H."/>
            <person name="Ma Z."/>
            <person name="Zou Y."/>
            <person name="Zou M."/>
            <person name="Mao Y."/>
            <person name="Li X."/>
            <person name="Wang H."/>
            <person name="Chen T."/>
            <person name="Wang W."/>
            <person name="Yang R."/>
        </authorList>
    </citation>
    <scope>NUCLEOTIDE SEQUENCE [LARGE SCALE GENOMIC DNA]</scope>
    <source>
        <strain evidence="2">TTIB1903HZAU</strain>
        <tissue evidence="2">Muscle</tissue>
    </source>
</reference>
<evidence type="ECO:0000313" key="4">
    <source>
        <dbReference type="Proteomes" id="UP000324632"/>
    </source>
</evidence>
<evidence type="ECO:0000259" key="1">
    <source>
        <dbReference type="Pfam" id="PF18701"/>
    </source>
</evidence>
<dbReference type="InterPro" id="IPR012337">
    <property type="entry name" value="RNaseH-like_sf"/>
</dbReference>
<protein>
    <recommendedName>
        <fullName evidence="1">DUF5641 domain-containing protein</fullName>
    </recommendedName>
</protein>
<dbReference type="GO" id="GO:0003676">
    <property type="term" value="F:nucleic acid binding"/>
    <property type="evidence" value="ECO:0007669"/>
    <property type="project" value="InterPro"/>
</dbReference>
<dbReference type="EMBL" id="SOYY01000023">
    <property type="protein sequence ID" value="KAA0703673.1"/>
    <property type="molecule type" value="Genomic_DNA"/>
</dbReference>
<dbReference type="Pfam" id="PF18701">
    <property type="entry name" value="DUF5641"/>
    <property type="match status" value="1"/>
</dbReference>
<sequence>MDKMVKRYLSEQGCSWEFNPPHSSHMGGSWERMIGIARRILDSMFLQLNTRLTHEVLCTLMAEVTAVMNARPLLPVSADPEQPFILSPAMLLTQKTGAPPPPGEFSDKDLYTKQWRQVQALANQFWTRWRREYLPCLQHRQKWTGTRRNLQVGDLVLLRDKQIARNYWPMARISATVTGKDGHVRKVEVTTSDQGNLKTFLRPIAEVVLILPKE</sequence>
<gene>
    <name evidence="2" type="ORF">E1301_Tti020369</name>
    <name evidence="3" type="ORF">E1301_Tti023418</name>
</gene>
<dbReference type="PANTHER" id="PTHR47331:SF6">
    <property type="entry name" value="DOUBLECORTIN DOMAIN-CONTAINING PROTEIN"/>
    <property type="match status" value="1"/>
</dbReference>
<dbReference type="InterPro" id="IPR036397">
    <property type="entry name" value="RNaseH_sf"/>
</dbReference>
<proteinExistence type="predicted"/>
<evidence type="ECO:0000313" key="2">
    <source>
        <dbReference type="EMBL" id="KAA0703668.1"/>
    </source>
</evidence>
<feature type="domain" description="DUF5641" evidence="1">
    <location>
        <begin position="113"/>
        <end position="208"/>
    </location>
</feature>
<dbReference type="InterPro" id="IPR040676">
    <property type="entry name" value="DUF5641"/>
</dbReference>